<comment type="caution">
    <text evidence="2">The sequence shown here is derived from an EMBL/GenBank/DDBJ whole genome shotgun (WGS) entry which is preliminary data.</text>
</comment>
<sequence>MCMSSEFMFLTMVIPGLSNLKYLVDVYLELLIDELLQLWHVGVRTYNNATDKAFIMRVALMWTVNNLPAFGIASGWSTTGNIMGCLICMDDTHAFHLQHGRKKLISVALHEMLLEHVWNALMEVGLLFLSIYSTTLDVTKLHELEHSVAAIMYNLEKIFPPSFFDTMEHLIVHLP</sequence>
<dbReference type="InterPro" id="IPR025452">
    <property type="entry name" value="DUF4218"/>
</dbReference>
<dbReference type="AlphaFoldDB" id="A0AAW2RFL8"/>
<accession>A0AAW2RFL8</accession>
<dbReference type="InterPro" id="IPR004242">
    <property type="entry name" value="Transposase_21"/>
</dbReference>
<dbReference type="EMBL" id="JACGWJ010000013">
    <property type="protein sequence ID" value="KAL0378809.1"/>
    <property type="molecule type" value="Genomic_DNA"/>
</dbReference>
<reference evidence="2" key="1">
    <citation type="submission" date="2020-06" db="EMBL/GenBank/DDBJ databases">
        <authorList>
            <person name="Li T."/>
            <person name="Hu X."/>
            <person name="Zhang T."/>
            <person name="Song X."/>
            <person name="Zhang H."/>
            <person name="Dai N."/>
            <person name="Sheng W."/>
            <person name="Hou X."/>
            <person name="Wei L."/>
        </authorList>
    </citation>
    <scope>NUCLEOTIDE SEQUENCE</scope>
    <source>
        <strain evidence="2">G02</strain>
        <tissue evidence="2">Leaf</tissue>
    </source>
</reference>
<organism evidence="2">
    <name type="scientific">Sesamum radiatum</name>
    <name type="common">Black benniseed</name>
    <dbReference type="NCBI Taxonomy" id="300843"/>
    <lineage>
        <taxon>Eukaryota</taxon>
        <taxon>Viridiplantae</taxon>
        <taxon>Streptophyta</taxon>
        <taxon>Embryophyta</taxon>
        <taxon>Tracheophyta</taxon>
        <taxon>Spermatophyta</taxon>
        <taxon>Magnoliopsida</taxon>
        <taxon>eudicotyledons</taxon>
        <taxon>Gunneridae</taxon>
        <taxon>Pentapetalae</taxon>
        <taxon>asterids</taxon>
        <taxon>lamiids</taxon>
        <taxon>Lamiales</taxon>
        <taxon>Pedaliaceae</taxon>
        <taxon>Sesamum</taxon>
    </lineage>
</organism>
<dbReference type="PANTHER" id="PTHR48258:SF3">
    <property type="entry name" value="FK506-BINDING PROTEIN 4-LIKE ISOFORM X1"/>
    <property type="match status" value="1"/>
</dbReference>
<name>A0AAW2RFL8_SESRA</name>
<protein>
    <recommendedName>
        <fullName evidence="1">DUF4218 domain-containing protein</fullName>
    </recommendedName>
</protein>
<dbReference type="PANTHER" id="PTHR48258">
    <property type="entry name" value="DUF4218 DOMAIN-CONTAINING PROTEIN-RELATED"/>
    <property type="match status" value="1"/>
</dbReference>
<feature type="domain" description="DUF4218" evidence="1">
    <location>
        <begin position="131"/>
        <end position="175"/>
    </location>
</feature>
<evidence type="ECO:0000313" key="2">
    <source>
        <dbReference type="EMBL" id="KAL0378809.1"/>
    </source>
</evidence>
<reference evidence="2" key="2">
    <citation type="journal article" date="2024" name="Plant">
        <title>Genomic evolution and insights into agronomic trait innovations of Sesamum species.</title>
        <authorList>
            <person name="Miao H."/>
            <person name="Wang L."/>
            <person name="Qu L."/>
            <person name="Liu H."/>
            <person name="Sun Y."/>
            <person name="Le M."/>
            <person name="Wang Q."/>
            <person name="Wei S."/>
            <person name="Zheng Y."/>
            <person name="Lin W."/>
            <person name="Duan Y."/>
            <person name="Cao H."/>
            <person name="Xiong S."/>
            <person name="Wang X."/>
            <person name="Wei L."/>
            <person name="Li C."/>
            <person name="Ma Q."/>
            <person name="Ju M."/>
            <person name="Zhao R."/>
            <person name="Li G."/>
            <person name="Mu C."/>
            <person name="Tian Q."/>
            <person name="Mei H."/>
            <person name="Zhang T."/>
            <person name="Gao T."/>
            <person name="Zhang H."/>
        </authorList>
    </citation>
    <scope>NUCLEOTIDE SEQUENCE</scope>
    <source>
        <strain evidence="2">G02</strain>
    </source>
</reference>
<proteinExistence type="predicted"/>
<evidence type="ECO:0000259" key="1">
    <source>
        <dbReference type="Pfam" id="PF13960"/>
    </source>
</evidence>
<dbReference type="Pfam" id="PF02992">
    <property type="entry name" value="Transposase_21"/>
    <property type="match status" value="1"/>
</dbReference>
<dbReference type="Pfam" id="PF13960">
    <property type="entry name" value="DUF4218"/>
    <property type="match status" value="1"/>
</dbReference>
<gene>
    <name evidence="2" type="ORF">Sradi_3186400</name>
</gene>